<dbReference type="AlphaFoldDB" id="A0A1H6CNV9"/>
<name>A0A1H6CNV9_9EURY</name>
<sequence length="207" mass="23889">MSDDTLADIGARDLILLQARIANPTASSRELSEILKDEYGISLSHNHVNTLLREMETDGLFRKTVVPRRTLFKHYVFRIAFHYPNFRDHWEDCYDALVEDPHVLMFFNADHKYRWQLITQFRSTEQMDEWVTSFFEDHGEVIDEFETTSVHNLHKFKTDAAIFDDLISETEEGREYLQRRGDLDPEASADAPSGTDAPSGSDAADAE</sequence>
<evidence type="ECO:0000256" key="1">
    <source>
        <dbReference type="SAM" id="MobiDB-lite"/>
    </source>
</evidence>
<protein>
    <submittedName>
        <fullName evidence="2">Uncharacterized protein</fullName>
    </submittedName>
</protein>
<gene>
    <name evidence="2" type="ORF">SAMN04488133_3616</name>
</gene>
<proteinExistence type="predicted"/>
<dbReference type="EMBL" id="FNVN01000008">
    <property type="protein sequence ID" value="SEG74679.1"/>
    <property type="molecule type" value="Genomic_DNA"/>
</dbReference>
<evidence type="ECO:0000313" key="2">
    <source>
        <dbReference type="EMBL" id="SEG74679.1"/>
    </source>
</evidence>
<dbReference type="OrthoDB" id="165520at2157"/>
<feature type="compositionally biased region" description="Basic and acidic residues" evidence="1">
    <location>
        <begin position="174"/>
        <end position="183"/>
    </location>
</feature>
<dbReference type="Proteomes" id="UP000236740">
    <property type="component" value="Unassembled WGS sequence"/>
</dbReference>
<keyword evidence="3" id="KW-1185">Reference proteome</keyword>
<accession>A0A1H6CNV9</accession>
<dbReference type="GeneID" id="39859235"/>
<reference evidence="2 3" key="1">
    <citation type="submission" date="2016-10" db="EMBL/GenBank/DDBJ databases">
        <authorList>
            <person name="de Groot N.N."/>
        </authorList>
    </citation>
    <scope>NUCLEOTIDE SEQUENCE [LARGE SCALE GENOMIC DNA]</scope>
    <source>
        <strain evidence="2 3">CGMCC 1.10331</strain>
    </source>
</reference>
<dbReference type="RefSeq" id="WP_200820973.1">
    <property type="nucleotide sequence ID" value="NZ_CP031311.1"/>
</dbReference>
<evidence type="ECO:0000313" key="3">
    <source>
        <dbReference type="Proteomes" id="UP000236740"/>
    </source>
</evidence>
<feature type="region of interest" description="Disordered" evidence="1">
    <location>
        <begin position="174"/>
        <end position="207"/>
    </location>
</feature>
<organism evidence="2 3">
    <name type="scientific">Halobellus limi</name>
    <dbReference type="NCBI Taxonomy" id="699433"/>
    <lineage>
        <taxon>Archaea</taxon>
        <taxon>Methanobacteriati</taxon>
        <taxon>Methanobacteriota</taxon>
        <taxon>Stenosarchaea group</taxon>
        <taxon>Halobacteria</taxon>
        <taxon>Halobacteriales</taxon>
        <taxon>Haloferacaceae</taxon>
        <taxon>Halobellus</taxon>
    </lineage>
</organism>